<comment type="subcellular location">
    <subcellularLocation>
        <location evidence="1">Cytoplasm</location>
        <location evidence="1">Cytoskeleton</location>
        <location evidence="1">Cilium axoneme</location>
    </subcellularLocation>
</comment>
<reference evidence="3" key="1">
    <citation type="journal article" date="2020" name="bioRxiv">
        <title>Comparative genomics of Chlamydomonas.</title>
        <authorList>
            <person name="Craig R.J."/>
            <person name="Hasan A.R."/>
            <person name="Ness R.W."/>
            <person name="Keightley P.D."/>
        </authorList>
    </citation>
    <scope>NUCLEOTIDE SEQUENCE</scope>
    <source>
        <strain evidence="3">CCAP 11/70</strain>
    </source>
</reference>
<feature type="region of interest" description="Disordered" evidence="2">
    <location>
        <begin position="286"/>
        <end position="308"/>
    </location>
</feature>
<evidence type="ECO:0000256" key="2">
    <source>
        <dbReference type="SAM" id="MobiDB-lite"/>
    </source>
</evidence>
<gene>
    <name evidence="3" type="ORF">HYH03_001781</name>
</gene>
<evidence type="ECO:0000256" key="1">
    <source>
        <dbReference type="ARBA" id="ARBA00004430"/>
    </source>
</evidence>
<proteinExistence type="predicted"/>
<organism evidence="3 4">
    <name type="scientific">Edaphochlamys debaryana</name>
    <dbReference type="NCBI Taxonomy" id="47281"/>
    <lineage>
        <taxon>Eukaryota</taxon>
        <taxon>Viridiplantae</taxon>
        <taxon>Chlorophyta</taxon>
        <taxon>core chlorophytes</taxon>
        <taxon>Chlorophyceae</taxon>
        <taxon>CS clade</taxon>
        <taxon>Chlamydomonadales</taxon>
        <taxon>Chlamydomonadales incertae sedis</taxon>
        <taxon>Edaphochlamys</taxon>
    </lineage>
</organism>
<name>A0A836C4I6_9CHLO</name>
<dbReference type="GO" id="GO:0005930">
    <property type="term" value="C:axoneme"/>
    <property type="evidence" value="ECO:0007669"/>
    <property type="project" value="UniProtKB-SubCell"/>
</dbReference>
<keyword evidence="4" id="KW-1185">Reference proteome</keyword>
<dbReference type="Proteomes" id="UP000612055">
    <property type="component" value="Unassembled WGS sequence"/>
</dbReference>
<evidence type="ECO:0000313" key="4">
    <source>
        <dbReference type="Proteomes" id="UP000612055"/>
    </source>
</evidence>
<sequence>MGASRASCKALRNFVDINMTNITLSPTPQLRGPAPLERWPVATEVDLNLDAWELPEQEADVEQAVAGSGAPAAVEAGSSGRPERDLALALALGFDGAPLAARQRIARLRVLCGDPCVAGFEGITPAIVAPLAALFPSLRVLHLIVHVPRSNDDTSPLQLQSMYASLARGMPHLEDLMVPDAAWLDGVDALAGLKRLAVTSPAYEHDAGSLTPEGLAAACRLPVLESLELNDVGGLPSDGARLDTLPLLGLLRSLPASLQRLHIPCYLYFPSWYDLSLSATFGPSPGPGGGDTNASIHGGAATSQDGAGGAAKTTLQELHFDGPIEVLAHVAEQLFMAGRLPPRVSRLHIGWLQVGSQPLDPETTEMALGRLLQRCDCIEVQKLHVKPGAWGGALAPELRAAVQAVQLLGVPRKVVLRISGHHHPLEVDTGELALVLPRRERDAMTRVPDPEAFLRARVQDLVDEHRGALLEDSTTPFDDSILLLQGSYVDALPDDPLGLQMRLDELQAWLQALLPQQKPGARLLCEACLLPPASCLLLRLRAGVRPAVVAVVLAAVARAGGLDLEVVRVGRNVGWTATVVLHASVKRGLQSALDDAARLLPAVPCLEWLYGIGHALQALPICVENF</sequence>
<dbReference type="EMBL" id="JAEHOE010000004">
    <property type="protein sequence ID" value="KAG2500201.1"/>
    <property type="molecule type" value="Genomic_DNA"/>
</dbReference>
<dbReference type="InterPro" id="IPR032675">
    <property type="entry name" value="LRR_dom_sf"/>
</dbReference>
<evidence type="ECO:0000313" key="3">
    <source>
        <dbReference type="EMBL" id="KAG2500201.1"/>
    </source>
</evidence>
<comment type="caution">
    <text evidence="3">The sequence shown here is derived from an EMBL/GenBank/DDBJ whole genome shotgun (WGS) entry which is preliminary data.</text>
</comment>
<accession>A0A836C4I6</accession>
<protein>
    <submittedName>
        <fullName evidence="3">Uncharacterized protein</fullName>
    </submittedName>
</protein>
<dbReference type="Gene3D" id="3.80.10.10">
    <property type="entry name" value="Ribonuclease Inhibitor"/>
    <property type="match status" value="1"/>
</dbReference>
<dbReference type="OrthoDB" id="550061at2759"/>
<dbReference type="AlphaFoldDB" id="A0A836C4I6"/>